<dbReference type="InterPro" id="IPR002816">
    <property type="entry name" value="TraB/PrgY/GumN_fam"/>
</dbReference>
<comment type="caution">
    <text evidence="2">The sequence shown here is derived from an EMBL/GenBank/DDBJ whole genome shotgun (WGS) entry which is preliminary data.</text>
</comment>
<dbReference type="PATRIC" id="fig|336831.14.peg.793"/>
<dbReference type="InterPro" id="IPR047111">
    <property type="entry name" value="YbaP-like"/>
</dbReference>
<gene>
    <name evidence="2" type="ORF">WG68_07920</name>
</gene>
<dbReference type="EMBL" id="LAHO01000006">
    <property type="protein sequence ID" value="KKO45928.1"/>
    <property type="molecule type" value="Genomic_DNA"/>
</dbReference>
<evidence type="ECO:0000313" key="3">
    <source>
        <dbReference type="Proteomes" id="UP000034228"/>
    </source>
</evidence>
<keyword evidence="1" id="KW-0732">Signal</keyword>
<dbReference type="RefSeq" id="WP_046557131.1">
    <property type="nucleotide sequence ID" value="NZ_LAHO01000006.1"/>
</dbReference>
<dbReference type="PANTHER" id="PTHR40590">
    <property type="entry name" value="CYTOPLASMIC PROTEIN-RELATED"/>
    <property type="match status" value="1"/>
</dbReference>
<dbReference type="Pfam" id="PF01963">
    <property type="entry name" value="TraB_PrgY_gumN"/>
    <property type="match status" value="1"/>
</dbReference>
<name>A0A0M2V9T6_9GAMM</name>
<keyword evidence="3" id="KW-1185">Reference proteome</keyword>
<dbReference type="AlphaFoldDB" id="A0A0M2V9T6"/>
<dbReference type="OrthoDB" id="357294at2"/>
<dbReference type="STRING" id="336831.WG68_07920"/>
<sequence length="294" mass="32208">MKLKKFFKVSFTAALLATAFSSASVLAATSMWKVSKGDDYLYIGGTVHLLPETAFPLPAEFEAAYQATDTLVLEVKMPDMTDSAAQTALLQAMAYNDGRSLAKVLSPEVYQQVSAYFAPYGVQLQQLDGYKPGFVALQMLALEMMKAQMAGEGVDSYFDKKALADGKTMAYLESVESQINLLANMGDGYEDAFMKMNLEQVSDFKGYFSAMVAAWRAGDMNKLNKLAVEPARQLDPVLYQALFVKRNNAWLPQIESMFGNDTKELVLVGAGHLAGDDSVLALLQQAGYQVEQVK</sequence>
<organism evidence="2 3">
    <name type="scientific">Arsukibacterium ikkense</name>
    <dbReference type="NCBI Taxonomy" id="336831"/>
    <lineage>
        <taxon>Bacteria</taxon>
        <taxon>Pseudomonadati</taxon>
        <taxon>Pseudomonadota</taxon>
        <taxon>Gammaproteobacteria</taxon>
        <taxon>Chromatiales</taxon>
        <taxon>Chromatiaceae</taxon>
        <taxon>Arsukibacterium</taxon>
    </lineage>
</organism>
<feature type="chain" id="PRO_5005644589" evidence="1">
    <location>
        <begin position="28"/>
        <end position="294"/>
    </location>
</feature>
<evidence type="ECO:0000313" key="2">
    <source>
        <dbReference type="EMBL" id="KKO45928.1"/>
    </source>
</evidence>
<dbReference type="PANTHER" id="PTHR40590:SF1">
    <property type="entry name" value="CYTOPLASMIC PROTEIN"/>
    <property type="match status" value="1"/>
</dbReference>
<reference evidence="2 3" key="1">
    <citation type="submission" date="2015-03" db="EMBL/GenBank/DDBJ databases">
        <title>Draft genome sequences of two protease-producing strains of Arsukibacterium isolated from two cold and alkaline environments.</title>
        <authorList>
            <person name="Lylloff J.E."/>
            <person name="Skov L.B."/>
            <person name="Jepsen M."/>
            <person name="Hallin P.F."/>
            <person name="Sorensen S.J."/>
            <person name="Stougaard P."/>
            <person name="Glaring M.A."/>
        </authorList>
    </citation>
    <scope>NUCLEOTIDE SEQUENCE [LARGE SCALE GENOMIC DNA]</scope>
    <source>
        <strain evidence="2 3">GCM72</strain>
    </source>
</reference>
<feature type="signal peptide" evidence="1">
    <location>
        <begin position="1"/>
        <end position="27"/>
    </location>
</feature>
<dbReference type="CDD" id="cd14789">
    <property type="entry name" value="Tiki"/>
    <property type="match status" value="1"/>
</dbReference>
<evidence type="ECO:0000256" key="1">
    <source>
        <dbReference type="SAM" id="SignalP"/>
    </source>
</evidence>
<protein>
    <submittedName>
        <fullName evidence="2">Conjugative transfer protein GumN</fullName>
    </submittedName>
</protein>
<proteinExistence type="predicted"/>
<accession>A0A0M2V9T6</accession>
<dbReference type="Proteomes" id="UP000034228">
    <property type="component" value="Unassembled WGS sequence"/>
</dbReference>